<dbReference type="KEGG" id="vrg:OKW85_00675"/>
<accession>A0AA46X571</accession>
<organism evidence="1 2">
    <name type="scientific">Veillonella rogosae</name>
    <dbReference type="NCBI Taxonomy" id="423477"/>
    <lineage>
        <taxon>Bacteria</taxon>
        <taxon>Bacillati</taxon>
        <taxon>Bacillota</taxon>
        <taxon>Negativicutes</taxon>
        <taxon>Veillonellales</taxon>
        <taxon>Veillonellaceae</taxon>
        <taxon>Veillonella</taxon>
    </lineage>
</organism>
<dbReference type="RefSeq" id="WP_265138306.1">
    <property type="nucleotide sequence ID" value="NZ_CP110418.1"/>
</dbReference>
<proteinExistence type="predicted"/>
<dbReference type="EMBL" id="CP110418">
    <property type="protein sequence ID" value="UZG51154.1"/>
    <property type="molecule type" value="Genomic_DNA"/>
</dbReference>
<protein>
    <submittedName>
        <fullName evidence="1">Uncharacterized protein</fullName>
    </submittedName>
</protein>
<dbReference type="Proteomes" id="UP001164244">
    <property type="component" value="Chromosome"/>
</dbReference>
<name>A0AA46X571_9FIRM</name>
<reference evidence="1" key="1">
    <citation type="submission" date="2022-11" db="EMBL/GenBank/DDBJ databases">
        <title>Complete genome sequence of Veillonella rogosae KCOM 3468 isolated from human Subgingival dental plaque of Chronic peridontitis Lesion.</title>
        <authorList>
            <person name="Park S.-N."/>
            <person name="Lim Y.K."/>
            <person name="Kook J.-K."/>
        </authorList>
    </citation>
    <scope>NUCLEOTIDE SEQUENCE</scope>
    <source>
        <strain evidence="1">KCOM 3468</strain>
    </source>
</reference>
<gene>
    <name evidence="1" type="ORF">OKW85_00675</name>
</gene>
<evidence type="ECO:0000313" key="1">
    <source>
        <dbReference type="EMBL" id="UZG51154.1"/>
    </source>
</evidence>
<sequence length="73" mass="8823">MGMNTSTVRYIIYNGDRIKYELVIKRVNHMNMRITKNGVIHVLVNWYVPDYRVDKFVIKNMPFVEQARNKIDY</sequence>
<dbReference type="AlphaFoldDB" id="A0AA46X571"/>
<evidence type="ECO:0000313" key="2">
    <source>
        <dbReference type="Proteomes" id="UP001164244"/>
    </source>
</evidence>